<accession>A0A9E8JZX0</accession>
<name>A0A9E8JZX0_9CAUD</name>
<proteinExistence type="predicted"/>
<organism evidence="1 2">
    <name type="scientific">Serratia phage SMP</name>
    <dbReference type="NCBI Taxonomy" id="2982904"/>
    <lineage>
        <taxon>Viruses</taxon>
        <taxon>Duplodnaviria</taxon>
        <taxon>Heunggongvirae</taxon>
        <taxon>Uroviricota</taxon>
        <taxon>Caudoviricetes</taxon>
        <taxon>Lindbergviridae</taxon>
        <taxon>Myosmarvirus</taxon>
        <taxon>Myosmarvirus SMP</taxon>
    </lineage>
</organism>
<reference evidence="1" key="1">
    <citation type="submission" date="2022-09" db="EMBL/GenBank/DDBJ databases">
        <authorList>
            <person name="Li Y."/>
        </authorList>
    </citation>
    <scope>NUCLEOTIDE SEQUENCE</scope>
</reference>
<keyword evidence="2" id="KW-1185">Reference proteome</keyword>
<dbReference type="EMBL" id="OP490597">
    <property type="protein sequence ID" value="UZS00374.1"/>
    <property type="molecule type" value="Genomic_DNA"/>
</dbReference>
<protein>
    <submittedName>
        <fullName evidence="1">Uncharacterized protein</fullName>
    </submittedName>
</protein>
<dbReference type="Proteomes" id="UP001164237">
    <property type="component" value="Segment"/>
</dbReference>
<evidence type="ECO:0000313" key="2">
    <source>
        <dbReference type="Proteomes" id="UP001164237"/>
    </source>
</evidence>
<evidence type="ECO:0000313" key="1">
    <source>
        <dbReference type="EMBL" id="UZS00374.1"/>
    </source>
</evidence>
<sequence length="51" mass="5622">MLKLMTGFVLGVLTVVFLLATHVMNQANEGNPLARALVVATRYKLKQYGVM</sequence>